<dbReference type="InterPro" id="IPR022719">
    <property type="entry name" value="Motility-assoc_prot_GldM_C"/>
</dbReference>
<dbReference type="Pfam" id="PF21602">
    <property type="entry name" value="GldM_3rd"/>
    <property type="match status" value="1"/>
</dbReference>
<name>A0ABV4D077_9BACT</name>
<organism evidence="5 6">
    <name type="scientific">Heminiphilus faecis</name>
    <dbReference type="NCBI Taxonomy" id="2601703"/>
    <lineage>
        <taxon>Bacteria</taxon>
        <taxon>Pseudomonadati</taxon>
        <taxon>Bacteroidota</taxon>
        <taxon>Bacteroidia</taxon>
        <taxon>Bacteroidales</taxon>
        <taxon>Muribaculaceae</taxon>
        <taxon>Heminiphilus</taxon>
    </lineage>
</organism>
<accession>A0ABV4D077</accession>
<dbReference type="Proteomes" id="UP001565200">
    <property type="component" value="Unassembled WGS sequence"/>
</dbReference>
<evidence type="ECO:0000259" key="3">
    <source>
        <dbReference type="Pfam" id="PF21601"/>
    </source>
</evidence>
<feature type="domain" description="Gliding motility-associated protein GldM first immunoglobulin-like" evidence="3">
    <location>
        <begin position="227"/>
        <end position="321"/>
    </location>
</feature>
<sequence>MAQDNTPRNMSPRQRMINLMYIVLTAMLALNVSSDVLQGFTQVNDGLVRSNDNVGARNDAVYRRLEAVAADNPRKGERWYSAATDVRVATRRLYSFVDSLKQAIVLEADGKNGDLRDIKKQEDFEAVSVVMLNPVSSQGRRLRERIGRYRAMLVDMTDDSAKRADITAALATDAVAQKGSAMSVDWETGLFDGTPAIAAITLLSKIQNDIRFAEGETLTHLLSKVDAGDLRVNSLNAFVIPQSRNVMRGDSYSADIVLAAVDTTRLPAIYMDGVRHAGNGGHIDIPAMSPGLHTHSGYLEVTHDDGTVSRHEFSPEYTVVEPSATVSATMMNVFYAGIDNPVDISVPSVEPSAVSATMTGGTLSRSGRGWVARPSKVGSDVVITVTADVGGRKQTVAKTTFHVRKLPDPAPYIALDDTKGHTLRYRGSKPIAKPQLMAASGIGAAIDDGMLDIACKVLGFETVFFDSMGNAMPEVSDGASFSRRQKEAIKRMSRGKRFFISRVRALGPDGIERDIAPMEVIIN</sequence>
<evidence type="ECO:0000313" key="6">
    <source>
        <dbReference type="Proteomes" id="UP001565200"/>
    </source>
</evidence>
<dbReference type="InterPro" id="IPR022720">
    <property type="entry name" value="Motility-assoc_prot_GldM_N"/>
</dbReference>
<feature type="domain" description="Gliding motility-associated protein GldM C-terminal" evidence="1">
    <location>
        <begin position="407"/>
        <end position="523"/>
    </location>
</feature>
<dbReference type="NCBIfam" id="TIGR03517">
    <property type="entry name" value="GldM_gliding"/>
    <property type="match status" value="1"/>
</dbReference>
<dbReference type="InterPro" id="IPR048406">
    <property type="entry name" value="GldM_Ig-like-2"/>
</dbReference>
<feature type="domain" description="Gliding motility-associated protein GldM N-terminal" evidence="2">
    <location>
        <begin position="35"/>
        <end position="223"/>
    </location>
</feature>
<evidence type="ECO:0000259" key="1">
    <source>
        <dbReference type="Pfam" id="PF12080"/>
    </source>
</evidence>
<proteinExistence type="predicted"/>
<gene>
    <name evidence="5" type="primary">gldM</name>
    <name evidence="5" type="ORF">AAK873_06835</name>
</gene>
<keyword evidence="6" id="KW-1185">Reference proteome</keyword>
<comment type="caution">
    <text evidence="5">The sequence shown here is derived from an EMBL/GenBank/DDBJ whole genome shotgun (WGS) entry which is preliminary data.</text>
</comment>
<dbReference type="RefSeq" id="WP_369863398.1">
    <property type="nucleotide sequence ID" value="NZ_JBCLPP010000015.1"/>
</dbReference>
<evidence type="ECO:0000313" key="5">
    <source>
        <dbReference type="EMBL" id="MEY8245332.1"/>
    </source>
</evidence>
<protein>
    <submittedName>
        <fullName evidence="5">Gliding motility protein GldM</fullName>
    </submittedName>
</protein>
<dbReference type="InterPro" id="IPR019859">
    <property type="entry name" value="Motility-assoc_prot_GldM"/>
</dbReference>
<evidence type="ECO:0000259" key="4">
    <source>
        <dbReference type="Pfam" id="PF21602"/>
    </source>
</evidence>
<reference evidence="5 6" key="1">
    <citation type="submission" date="2024-03" db="EMBL/GenBank/DDBJ databases">
        <title>Mouse gut bacterial collection (mGBC) of GemPharmatech.</title>
        <authorList>
            <person name="He Y."/>
            <person name="Dong L."/>
            <person name="Wu D."/>
            <person name="Gao X."/>
            <person name="Lin Z."/>
        </authorList>
    </citation>
    <scope>NUCLEOTIDE SEQUENCE [LARGE SCALE GENOMIC DNA]</scope>
    <source>
        <strain evidence="5 6">54-13</strain>
    </source>
</reference>
<dbReference type="EMBL" id="JBCLPP010000015">
    <property type="protein sequence ID" value="MEY8245332.1"/>
    <property type="molecule type" value="Genomic_DNA"/>
</dbReference>
<dbReference type="InterPro" id="IPR048405">
    <property type="entry name" value="GldM_Ig-like-1"/>
</dbReference>
<evidence type="ECO:0000259" key="2">
    <source>
        <dbReference type="Pfam" id="PF12081"/>
    </source>
</evidence>
<dbReference type="Pfam" id="PF12080">
    <property type="entry name" value="GldM_4th"/>
    <property type="match status" value="1"/>
</dbReference>
<feature type="domain" description="Gliding motility-associated protein GldM second immunoglobulin-like" evidence="4">
    <location>
        <begin position="323"/>
        <end position="404"/>
    </location>
</feature>
<dbReference type="Pfam" id="PF21601">
    <property type="entry name" value="GldM_2nd"/>
    <property type="match status" value="1"/>
</dbReference>
<dbReference type="Pfam" id="PF12081">
    <property type="entry name" value="GldM_1st"/>
    <property type="match status" value="1"/>
</dbReference>